<dbReference type="Pfam" id="PF00020">
    <property type="entry name" value="TNFR_c6"/>
    <property type="match status" value="2"/>
</dbReference>
<dbReference type="InterPro" id="IPR001368">
    <property type="entry name" value="TNFR/NGFR_Cys_rich_reg"/>
</dbReference>
<dbReference type="InterPro" id="IPR022332">
    <property type="entry name" value="TNFR_14"/>
</dbReference>
<dbReference type="PRINTS" id="PR01965">
    <property type="entry name" value="TNFACTORR14"/>
</dbReference>
<keyword evidence="1" id="KW-1015">Disulfide bond</keyword>
<dbReference type="GO" id="GO:0009897">
    <property type="term" value="C:external side of plasma membrane"/>
    <property type="evidence" value="ECO:0007669"/>
    <property type="project" value="TreeGrafter"/>
</dbReference>
<feature type="domain" description="TNFR-Cys" evidence="3">
    <location>
        <begin position="185"/>
        <end position="230"/>
    </location>
</feature>
<dbReference type="GO" id="GO:2000406">
    <property type="term" value="P:positive regulation of T cell migration"/>
    <property type="evidence" value="ECO:0007669"/>
    <property type="project" value="TreeGrafter"/>
</dbReference>
<dbReference type="SUPFAM" id="SSF57586">
    <property type="entry name" value="TNF receptor-like"/>
    <property type="match status" value="3"/>
</dbReference>
<evidence type="ECO:0000313" key="5">
    <source>
        <dbReference type="Proteomes" id="UP000700334"/>
    </source>
</evidence>
<dbReference type="GO" id="GO:0046642">
    <property type="term" value="P:negative regulation of alpha-beta T cell proliferation"/>
    <property type="evidence" value="ECO:0007669"/>
    <property type="project" value="TreeGrafter"/>
</dbReference>
<sequence length="444" mass="46534">MTGTERPPCPRALGSPPCALSEGLCEEDQHLGPVLPQLPPSPVAAGHRVQRACGEHTDTTCVPCTPGTFTAHPNGLSQCLPCRDCDPAESLLPPVWDPAWSRRVPTACATRALRHTRPSPRAALGLETRRGCQTTGDTQCGCAPGHVCVEAAGDSCMQCRPHATCSPGQRVRQRGSERQDTLCEDCPPGTFSPDGTLEQCQPHVACSPGQRVRQRAAPCLAGNERQDTLCEDCPPGTFSPNGTLEQCQPWTRCSGLEKEASPGTGSSDVTCSSQALYLTRVRPEGAAPKAAAGCPFTSLRPGAGFHTAGRGLGWVGRLGPTPPPGTPHPSQTAPSAPQGPDRASSSCASLAPQARPVLSPPVPAWDRGGRHAPPWSISCSSSCHLPTLGSRGGMEASGHDTWLAMELGLGQHWDMSLCGAYSLVPRLMAMWLLSPGCAPVTRPC</sequence>
<dbReference type="AlphaFoldDB" id="A0A8J5ZUQ4"/>
<dbReference type="PROSITE" id="PS50050">
    <property type="entry name" value="TNFR_NGFR_2"/>
    <property type="match status" value="2"/>
</dbReference>
<keyword evidence="4" id="KW-0675">Receptor</keyword>
<keyword evidence="5" id="KW-1185">Reference proteome</keyword>
<dbReference type="SMART" id="SM01411">
    <property type="entry name" value="Ephrin_rec_like"/>
    <property type="match status" value="3"/>
</dbReference>
<dbReference type="PANTHER" id="PTHR46838">
    <property type="entry name" value="TUMOR NECROSIS FACTOR RECEPTOR SUPERFAMILY MEMBER 14"/>
    <property type="match status" value="1"/>
</dbReference>
<name>A0A8J5ZUQ4_GALPY</name>
<evidence type="ECO:0000313" key="4">
    <source>
        <dbReference type="EMBL" id="KAG8505480.1"/>
    </source>
</evidence>
<dbReference type="FunFam" id="2.10.50.10:FF:000040">
    <property type="entry name" value="Tumor necrosis factor receptor superfamily member 14"/>
    <property type="match status" value="1"/>
</dbReference>
<dbReference type="GO" id="GO:0002720">
    <property type="term" value="P:positive regulation of cytokine production involved in immune response"/>
    <property type="evidence" value="ECO:0007669"/>
    <property type="project" value="TreeGrafter"/>
</dbReference>
<gene>
    <name evidence="4" type="ORF">J0S82_016224</name>
</gene>
<feature type="domain" description="TNFR-Cys" evidence="3">
    <location>
        <begin position="141"/>
        <end position="183"/>
    </location>
</feature>
<organism evidence="4 5">
    <name type="scientific">Galemys pyrenaicus</name>
    <name type="common">Iberian desman</name>
    <name type="synonym">Pyrenean desman</name>
    <dbReference type="NCBI Taxonomy" id="202257"/>
    <lineage>
        <taxon>Eukaryota</taxon>
        <taxon>Metazoa</taxon>
        <taxon>Chordata</taxon>
        <taxon>Craniata</taxon>
        <taxon>Vertebrata</taxon>
        <taxon>Euteleostomi</taxon>
        <taxon>Mammalia</taxon>
        <taxon>Eutheria</taxon>
        <taxon>Laurasiatheria</taxon>
        <taxon>Eulipotyphla</taxon>
        <taxon>Talpidae</taxon>
        <taxon>Galemys</taxon>
    </lineage>
</organism>
<comment type="caution">
    <text evidence="1">Lacks conserved residue(s) required for the propagation of feature annotation.</text>
</comment>
<accession>A0A8J5ZUQ4</accession>
<comment type="caution">
    <text evidence="4">The sequence shown here is derived from an EMBL/GenBank/DDBJ whole genome shotgun (WGS) entry which is preliminary data.</text>
</comment>
<protein>
    <submittedName>
        <fullName evidence="4">Tumor necrosis factor receptor superfamily member 14</fullName>
    </submittedName>
</protein>
<dbReference type="Gene3D" id="2.10.50.10">
    <property type="entry name" value="Tumor Necrosis Factor Receptor, subunit A, domain 2"/>
    <property type="match status" value="4"/>
</dbReference>
<dbReference type="GO" id="GO:0050830">
    <property type="term" value="P:defense response to Gram-positive bacterium"/>
    <property type="evidence" value="ECO:0007669"/>
    <property type="project" value="TreeGrafter"/>
</dbReference>
<dbReference type="Proteomes" id="UP000700334">
    <property type="component" value="Unassembled WGS sequence"/>
</dbReference>
<dbReference type="OrthoDB" id="10031141at2759"/>
<reference evidence="4" key="1">
    <citation type="journal article" date="2021" name="Evol. Appl.">
        <title>The genome of the Pyrenean desman and the effects of bottlenecks and inbreeding on the genomic landscape of an endangered species.</title>
        <authorList>
            <person name="Escoda L."/>
            <person name="Castresana J."/>
        </authorList>
    </citation>
    <scope>NUCLEOTIDE SEQUENCE</scope>
    <source>
        <strain evidence="4">IBE-C5619</strain>
    </source>
</reference>
<feature type="repeat" description="TNFR-Cys" evidence="1">
    <location>
        <begin position="141"/>
        <end position="183"/>
    </location>
</feature>
<dbReference type="EMBL" id="JAGFMF010012255">
    <property type="protein sequence ID" value="KAG8505480.1"/>
    <property type="molecule type" value="Genomic_DNA"/>
</dbReference>
<evidence type="ECO:0000256" key="2">
    <source>
        <dbReference type="SAM" id="MobiDB-lite"/>
    </source>
</evidence>
<feature type="repeat" description="TNFR-Cys" evidence="1">
    <location>
        <begin position="185"/>
        <end position="230"/>
    </location>
</feature>
<dbReference type="PANTHER" id="PTHR46838:SF1">
    <property type="entry name" value="TUMOR NECROSIS FACTOR RECEPTOR SUPERFAMILY MEMBER 14"/>
    <property type="match status" value="1"/>
</dbReference>
<proteinExistence type="predicted"/>
<dbReference type="SMART" id="SM00208">
    <property type="entry name" value="TNFR"/>
    <property type="match status" value="5"/>
</dbReference>
<evidence type="ECO:0000259" key="3">
    <source>
        <dbReference type="PROSITE" id="PS50050"/>
    </source>
</evidence>
<feature type="region of interest" description="Disordered" evidence="2">
    <location>
        <begin position="313"/>
        <end position="355"/>
    </location>
</feature>
<dbReference type="GO" id="GO:0050829">
    <property type="term" value="P:defense response to Gram-negative bacterium"/>
    <property type="evidence" value="ECO:0007669"/>
    <property type="project" value="TreeGrafter"/>
</dbReference>
<evidence type="ECO:0000256" key="1">
    <source>
        <dbReference type="PROSITE-ProRule" id="PRU00206"/>
    </source>
</evidence>
<feature type="disulfide bond" evidence="1">
    <location>
        <begin position="165"/>
        <end position="183"/>
    </location>
</feature>